<accession>A0ABD0YT51</accession>
<feature type="region of interest" description="Disordered" evidence="1">
    <location>
        <begin position="218"/>
        <end position="241"/>
    </location>
</feature>
<evidence type="ECO:0000313" key="3">
    <source>
        <dbReference type="Proteomes" id="UP001558652"/>
    </source>
</evidence>
<proteinExistence type="predicted"/>
<reference evidence="2 3" key="1">
    <citation type="submission" date="2024-07" db="EMBL/GenBank/DDBJ databases">
        <title>Chromosome-level genome assembly of the water stick insect Ranatra chinensis (Heteroptera: Nepidae).</title>
        <authorList>
            <person name="Liu X."/>
        </authorList>
    </citation>
    <scope>NUCLEOTIDE SEQUENCE [LARGE SCALE GENOMIC DNA]</scope>
    <source>
        <strain evidence="2">Cailab_2021Rc</strain>
        <tissue evidence="2">Muscle</tissue>
    </source>
</reference>
<evidence type="ECO:0008006" key="4">
    <source>
        <dbReference type="Google" id="ProtNLM"/>
    </source>
</evidence>
<feature type="compositionally biased region" description="Gly residues" evidence="1">
    <location>
        <begin position="220"/>
        <end position="231"/>
    </location>
</feature>
<evidence type="ECO:0000313" key="2">
    <source>
        <dbReference type="EMBL" id="KAL1139175.1"/>
    </source>
</evidence>
<dbReference type="Proteomes" id="UP001558652">
    <property type="component" value="Unassembled WGS sequence"/>
</dbReference>
<feature type="region of interest" description="Disordered" evidence="1">
    <location>
        <begin position="370"/>
        <end position="391"/>
    </location>
</feature>
<name>A0ABD0YT51_9HEMI</name>
<evidence type="ECO:0000256" key="1">
    <source>
        <dbReference type="SAM" id="MobiDB-lite"/>
    </source>
</evidence>
<comment type="caution">
    <text evidence="2">The sequence shown here is derived from an EMBL/GenBank/DDBJ whole genome shotgun (WGS) entry which is preliminary data.</text>
</comment>
<protein>
    <recommendedName>
        <fullName evidence="4">Ribosomal protein S3</fullName>
    </recommendedName>
</protein>
<feature type="compositionally biased region" description="Basic and acidic residues" evidence="1">
    <location>
        <begin position="232"/>
        <end position="241"/>
    </location>
</feature>
<organism evidence="2 3">
    <name type="scientific">Ranatra chinensis</name>
    <dbReference type="NCBI Taxonomy" id="642074"/>
    <lineage>
        <taxon>Eukaryota</taxon>
        <taxon>Metazoa</taxon>
        <taxon>Ecdysozoa</taxon>
        <taxon>Arthropoda</taxon>
        <taxon>Hexapoda</taxon>
        <taxon>Insecta</taxon>
        <taxon>Pterygota</taxon>
        <taxon>Neoptera</taxon>
        <taxon>Paraneoptera</taxon>
        <taxon>Hemiptera</taxon>
        <taxon>Heteroptera</taxon>
        <taxon>Panheteroptera</taxon>
        <taxon>Nepomorpha</taxon>
        <taxon>Nepidae</taxon>
        <taxon>Ranatrinae</taxon>
        <taxon>Ranatra</taxon>
    </lineage>
</organism>
<dbReference type="AlphaFoldDB" id="A0ABD0YT51"/>
<feature type="region of interest" description="Disordered" evidence="1">
    <location>
        <begin position="316"/>
        <end position="342"/>
    </location>
</feature>
<keyword evidence="3" id="KW-1185">Reference proteome</keyword>
<sequence>MTLTRWLRNVNDHWGPGGGSENARHPLGFYLDSPIQERESAPGFGHVIKSPNNKPFLSYHPKVCWGIGRARLGRRTSSGVERPGGLLIGSTRRRRALPNFTAKLHPPVDPHTGLLLSHSLSVSRAMSLPSFPPTDPFIPSPRNACGRIAPEEIGTFGECRTPRLSISGNRKLIGSERYQSGDLLIVHLEWRKQIALLGRKVALFEVYLKRRRNKDRAGLLGNGNGGGGEGGLELRPRAEGRQSLEERLERADKKVFFSGVEGRSFPPGVSVLQEKVHRPALGPAWPTLLPVESDFCPTQPQRPIRHFDCGGLEFLEEGSRSRSSERPGSASPATKTSRPAVVVDRHEVAPLRNLEKGVWTWPTMGEDIVGAGHGQEKSPFKFKAGRLSRPA</sequence>
<gene>
    <name evidence="2" type="ORF">AAG570_009235</name>
</gene>
<dbReference type="EMBL" id="JBFDAA010000003">
    <property type="protein sequence ID" value="KAL1139175.1"/>
    <property type="molecule type" value="Genomic_DNA"/>
</dbReference>